<reference evidence="2 3" key="1">
    <citation type="submission" date="2021-11" db="EMBL/GenBank/DDBJ databases">
        <title>Aliifidinibius sp. nov., a new bacterium isolated from saline soil.</title>
        <authorList>
            <person name="Galisteo C."/>
            <person name="De La Haba R."/>
            <person name="Sanchez-Porro C."/>
            <person name="Ventosa A."/>
        </authorList>
    </citation>
    <scope>NUCLEOTIDE SEQUENCE [LARGE SCALE GENOMIC DNA]</scope>
    <source>
        <strain evidence="2 3">KACC 190600</strain>
    </source>
</reference>
<organism evidence="2 3">
    <name type="scientific">Fodinibius salicampi</name>
    <dbReference type="NCBI Taxonomy" id="1920655"/>
    <lineage>
        <taxon>Bacteria</taxon>
        <taxon>Pseudomonadati</taxon>
        <taxon>Balneolota</taxon>
        <taxon>Balneolia</taxon>
        <taxon>Balneolales</taxon>
        <taxon>Balneolaceae</taxon>
        <taxon>Fodinibius</taxon>
    </lineage>
</organism>
<dbReference type="InterPro" id="IPR018490">
    <property type="entry name" value="cNMP-bd_dom_sf"/>
</dbReference>
<proteinExistence type="predicted"/>
<evidence type="ECO:0000313" key="2">
    <source>
        <dbReference type="EMBL" id="MCW9713891.1"/>
    </source>
</evidence>
<dbReference type="Gene3D" id="2.60.120.10">
    <property type="entry name" value="Jelly Rolls"/>
    <property type="match status" value="1"/>
</dbReference>
<comment type="caution">
    <text evidence="2">The sequence shown here is derived from an EMBL/GenBank/DDBJ whole genome shotgun (WGS) entry which is preliminary data.</text>
</comment>
<dbReference type="PROSITE" id="PS50042">
    <property type="entry name" value="CNMP_BINDING_3"/>
    <property type="match status" value="1"/>
</dbReference>
<evidence type="ECO:0000313" key="3">
    <source>
        <dbReference type="Proteomes" id="UP001207337"/>
    </source>
</evidence>
<gene>
    <name evidence="2" type="ORF">LQ318_13350</name>
</gene>
<keyword evidence="3" id="KW-1185">Reference proteome</keyword>
<dbReference type="CDD" id="cd00038">
    <property type="entry name" value="CAP_ED"/>
    <property type="match status" value="1"/>
</dbReference>
<evidence type="ECO:0000259" key="1">
    <source>
        <dbReference type="PROSITE" id="PS50042"/>
    </source>
</evidence>
<dbReference type="InterPro" id="IPR000595">
    <property type="entry name" value="cNMP-bd_dom"/>
</dbReference>
<dbReference type="InterPro" id="IPR014710">
    <property type="entry name" value="RmlC-like_jellyroll"/>
</dbReference>
<sequence>MNILDHKNRTLSIRHFVDLIKAITTLPEEQEEKFIDLISIKHIEAGENFIRAGQSPRTIGFVTKGLFRYFYTSEQGSEFTKGFFNKGMVISSYDAILENSPSHYTIQALEESIVEVVPYDRFQQLFLESPCWNEFLVALLQKGYLAKVTREREFLLLDAEQRYQTFLKRYPDLESRVKQHIIASYLGIAPESLSRIRKKLIR</sequence>
<dbReference type="Pfam" id="PF00027">
    <property type="entry name" value="cNMP_binding"/>
    <property type="match status" value="1"/>
</dbReference>
<dbReference type="SUPFAM" id="SSF51206">
    <property type="entry name" value="cAMP-binding domain-like"/>
    <property type="match status" value="1"/>
</dbReference>
<dbReference type="EMBL" id="JAJNDC010000003">
    <property type="protein sequence ID" value="MCW9713891.1"/>
    <property type="molecule type" value="Genomic_DNA"/>
</dbReference>
<accession>A0ABT3Q1B7</accession>
<dbReference type="RefSeq" id="WP_265790890.1">
    <property type="nucleotide sequence ID" value="NZ_BAABRS010000003.1"/>
</dbReference>
<name>A0ABT3Q1B7_9BACT</name>
<feature type="domain" description="Cyclic nucleotide-binding" evidence="1">
    <location>
        <begin position="22"/>
        <end position="126"/>
    </location>
</feature>
<dbReference type="Proteomes" id="UP001207337">
    <property type="component" value="Unassembled WGS sequence"/>
</dbReference>
<protein>
    <submittedName>
        <fullName evidence="2">Crp/Fnr family transcriptional regulator</fullName>
    </submittedName>
</protein>